<dbReference type="SUPFAM" id="SSF52777">
    <property type="entry name" value="CoA-dependent acyltransferases"/>
    <property type="match status" value="1"/>
</dbReference>
<feature type="domain" description="Peripheral subunit-binding (PSBD)" evidence="7">
    <location>
        <begin position="156"/>
        <end position="193"/>
    </location>
</feature>
<dbReference type="GO" id="GO:0006086">
    <property type="term" value="P:pyruvate decarboxylation to acetyl-CoA"/>
    <property type="evidence" value="ECO:0007669"/>
    <property type="project" value="InterPro"/>
</dbReference>
<organism evidence="10">
    <name type="scientific">Gongylonema pulchrum</name>
    <dbReference type="NCBI Taxonomy" id="637853"/>
    <lineage>
        <taxon>Eukaryota</taxon>
        <taxon>Metazoa</taxon>
        <taxon>Ecdysozoa</taxon>
        <taxon>Nematoda</taxon>
        <taxon>Chromadorea</taxon>
        <taxon>Rhabditida</taxon>
        <taxon>Spirurina</taxon>
        <taxon>Spiruromorpha</taxon>
        <taxon>Spiruroidea</taxon>
        <taxon>Gongylonematidae</taxon>
        <taxon>Gongylonema</taxon>
    </lineage>
</organism>
<evidence type="ECO:0000259" key="6">
    <source>
        <dbReference type="PROSITE" id="PS50968"/>
    </source>
</evidence>
<dbReference type="InterPro" id="IPR004167">
    <property type="entry name" value="PSBD"/>
</dbReference>
<evidence type="ECO:0000256" key="5">
    <source>
        <dbReference type="SAM" id="MobiDB-lite"/>
    </source>
</evidence>
<dbReference type="PANTHER" id="PTHR23151:SF90">
    <property type="entry name" value="DIHYDROLIPOYLLYSINE-RESIDUE ACETYLTRANSFERASE COMPONENT OF PYRUVATE DEHYDROGENASE COMPLEX, MITOCHONDRIAL-RELATED"/>
    <property type="match status" value="1"/>
</dbReference>
<dbReference type="InterPro" id="IPR001078">
    <property type="entry name" value="2-oxoacid_DH_actylTfrase"/>
</dbReference>
<dbReference type="PROSITE" id="PS00189">
    <property type="entry name" value="LIPOYL"/>
    <property type="match status" value="1"/>
</dbReference>
<dbReference type="WBParaSite" id="GPUH_0000059501-mRNA-1">
    <property type="protein sequence ID" value="GPUH_0000059501-mRNA-1"/>
    <property type="gene ID" value="GPUH_0000059501"/>
</dbReference>
<evidence type="ECO:0000313" key="8">
    <source>
        <dbReference type="EMBL" id="VDK28359.1"/>
    </source>
</evidence>
<dbReference type="PROSITE" id="PS51826">
    <property type="entry name" value="PSBD"/>
    <property type="match status" value="1"/>
</dbReference>
<keyword evidence="4" id="KW-0012">Acyltransferase</keyword>
<dbReference type="Pfam" id="PF02817">
    <property type="entry name" value="E3_binding"/>
    <property type="match status" value="1"/>
</dbReference>
<feature type="region of interest" description="Disordered" evidence="5">
    <location>
        <begin position="128"/>
        <end position="153"/>
    </location>
</feature>
<dbReference type="GO" id="GO:0045254">
    <property type="term" value="C:pyruvate dehydrogenase complex"/>
    <property type="evidence" value="ECO:0007669"/>
    <property type="project" value="InterPro"/>
</dbReference>
<name>A0A183CVV4_9BILA</name>
<dbReference type="SUPFAM" id="SSF47005">
    <property type="entry name" value="Peripheral subunit-binding domain of 2-oxo acid dehydrogenase complex"/>
    <property type="match status" value="1"/>
</dbReference>
<dbReference type="InterPro" id="IPR045257">
    <property type="entry name" value="E2/Pdx1"/>
</dbReference>
<comment type="similarity">
    <text evidence="1 4">Belongs to the 2-oxoacid dehydrogenase family.</text>
</comment>
<feature type="domain" description="Lipoyl-binding" evidence="6">
    <location>
        <begin position="16"/>
        <end position="92"/>
    </location>
</feature>
<reference evidence="10" key="1">
    <citation type="submission" date="2016-06" db="UniProtKB">
        <authorList>
            <consortium name="WormBaseParasite"/>
        </authorList>
    </citation>
    <scope>IDENTIFICATION</scope>
</reference>
<protein>
    <recommendedName>
        <fullName evidence="4">Dihydrolipoamide acetyltransferase component of pyruvate dehydrogenase complex</fullName>
        <ecNumber evidence="4">2.3.1.-</ecNumber>
    </recommendedName>
</protein>
<dbReference type="Pfam" id="PF00364">
    <property type="entry name" value="Biotin_lipoyl"/>
    <property type="match status" value="1"/>
</dbReference>
<dbReference type="InterPro" id="IPR023213">
    <property type="entry name" value="CAT-like_dom_sf"/>
</dbReference>
<dbReference type="Proteomes" id="UP000271098">
    <property type="component" value="Unassembled WGS sequence"/>
</dbReference>
<dbReference type="PANTHER" id="PTHR23151">
    <property type="entry name" value="DIHYDROLIPOAMIDE ACETYL/SUCCINYL-TRANSFERASE-RELATED"/>
    <property type="match status" value="1"/>
</dbReference>
<feature type="region of interest" description="Disordered" evidence="5">
    <location>
        <begin position="190"/>
        <end position="226"/>
    </location>
</feature>
<evidence type="ECO:0000256" key="4">
    <source>
        <dbReference type="RuleBase" id="RU003423"/>
    </source>
</evidence>
<dbReference type="CDD" id="cd06849">
    <property type="entry name" value="lipoyl_domain"/>
    <property type="match status" value="1"/>
</dbReference>
<keyword evidence="9" id="KW-1185">Reference proteome</keyword>
<keyword evidence="3" id="KW-0809">Transit peptide</keyword>
<dbReference type="Pfam" id="PF00198">
    <property type="entry name" value="2-oxoacid_dh"/>
    <property type="match status" value="1"/>
</dbReference>
<proteinExistence type="inferred from homology"/>
<dbReference type="InterPro" id="IPR000089">
    <property type="entry name" value="Biotin_lipoyl"/>
</dbReference>
<dbReference type="EMBL" id="UYRT01000560">
    <property type="protein sequence ID" value="VDK28359.1"/>
    <property type="molecule type" value="Genomic_DNA"/>
</dbReference>
<keyword evidence="2 4" id="KW-0450">Lipoyl</keyword>
<sequence>MAVAATATAGGTYPEHVELPFPALSPTMDTGKVVAWHKQVGDEIAEGDLLCDIETDKSVMAFETTEEGFLAKIILPEGTAGVPPLCVICKNQQDVSAFANYTPETAGAATAAVTAAPSPVAVAPPPVPAPSISSVASVPSPAEDPAASRPPGARVIATPYARKLAAEMGVDLSEVVGTGPGGRIVAADLEGAEPSEEVTEEPSAGPKKPRKKASPKRAVPGDPKYKDIPLSNMRETIAKRLSKSKNEIPHYYLTSEVYVDELLKLRKKLNEDLKGQGIKVSVNDFIVKACALACLDVPEANSYFLEKEKVIRQNLTVDIAVAVKTKTGLLTPIVFNADSKVRL</sequence>
<dbReference type="EC" id="2.3.1.-" evidence="4"/>
<dbReference type="GO" id="GO:0004742">
    <property type="term" value="F:dihydrolipoyllysine-residue acetyltransferase activity"/>
    <property type="evidence" value="ECO:0007669"/>
    <property type="project" value="TreeGrafter"/>
</dbReference>
<evidence type="ECO:0000313" key="9">
    <source>
        <dbReference type="Proteomes" id="UP000271098"/>
    </source>
</evidence>
<comment type="cofactor">
    <cofactor evidence="4">
        <name>(R)-lipoate</name>
        <dbReference type="ChEBI" id="CHEBI:83088"/>
    </cofactor>
</comment>
<dbReference type="Gene3D" id="3.30.559.10">
    <property type="entry name" value="Chloramphenicol acetyltransferase-like domain"/>
    <property type="match status" value="1"/>
</dbReference>
<accession>A0A183CVV4</accession>
<reference evidence="8 9" key="2">
    <citation type="submission" date="2018-11" db="EMBL/GenBank/DDBJ databases">
        <authorList>
            <consortium name="Pathogen Informatics"/>
        </authorList>
    </citation>
    <scope>NUCLEOTIDE SEQUENCE [LARGE SCALE GENOMIC DNA]</scope>
</reference>
<dbReference type="Gene3D" id="2.40.50.100">
    <property type="match status" value="1"/>
</dbReference>
<evidence type="ECO:0000259" key="7">
    <source>
        <dbReference type="PROSITE" id="PS51826"/>
    </source>
</evidence>
<dbReference type="InterPro" id="IPR003016">
    <property type="entry name" value="2-oxoA_DH_lipoyl-BS"/>
</dbReference>
<evidence type="ECO:0000313" key="10">
    <source>
        <dbReference type="WBParaSite" id="GPUH_0000059501-mRNA-1"/>
    </source>
</evidence>
<evidence type="ECO:0000256" key="3">
    <source>
        <dbReference type="ARBA" id="ARBA00022946"/>
    </source>
</evidence>
<dbReference type="PROSITE" id="PS50968">
    <property type="entry name" value="BIOTINYL_LIPOYL"/>
    <property type="match status" value="1"/>
</dbReference>
<dbReference type="Gene3D" id="4.10.320.10">
    <property type="entry name" value="E3-binding domain"/>
    <property type="match status" value="1"/>
</dbReference>
<gene>
    <name evidence="8" type="ORF">GPUH_LOCUS594</name>
</gene>
<feature type="compositionally biased region" description="Acidic residues" evidence="5">
    <location>
        <begin position="190"/>
        <end position="200"/>
    </location>
</feature>
<dbReference type="SUPFAM" id="SSF51230">
    <property type="entry name" value="Single hybrid motif"/>
    <property type="match status" value="1"/>
</dbReference>
<dbReference type="FunFam" id="2.40.50.100:FF:000010">
    <property type="entry name" value="Acetyltransferase component of pyruvate dehydrogenase complex"/>
    <property type="match status" value="1"/>
</dbReference>
<dbReference type="AlphaFoldDB" id="A0A183CVV4"/>
<dbReference type="InterPro" id="IPR011053">
    <property type="entry name" value="Single_hybrid_motif"/>
</dbReference>
<dbReference type="InterPro" id="IPR036625">
    <property type="entry name" value="E3-bd_dom_sf"/>
</dbReference>
<evidence type="ECO:0000256" key="2">
    <source>
        <dbReference type="ARBA" id="ARBA00022823"/>
    </source>
</evidence>
<keyword evidence="4" id="KW-0808">Transferase</keyword>
<evidence type="ECO:0000256" key="1">
    <source>
        <dbReference type="ARBA" id="ARBA00007317"/>
    </source>
</evidence>
<dbReference type="OrthoDB" id="537444at2759"/>
<feature type="compositionally biased region" description="Low complexity" evidence="5">
    <location>
        <begin position="130"/>
        <end position="147"/>
    </location>
</feature>